<keyword evidence="1" id="KW-0347">Helicase</keyword>
<reference evidence="1 2" key="1">
    <citation type="submission" date="2018-04" db="EMBL/GenBank/DDBJ databases">
        <title>Draft genome sequence of Pseudomonas syringae pv. actinidiae biovar 3 strains isolated from kiwifruit in Kagawa prefecture.</title>
        <authorList>
            <person name="Tabuchi M."/>
            <person name="Saito M."/>
            <person name="Fujiwara S."/>
            <person name="Sasa N."/>
            <person name="Akimitsu K."/>
            <person name="Gomi K."/>
            <person name="Konishi-Sugita S."/>
            <person name="Hamano K."/>
            <person name="Kataoka I."/>
        </authorList>
    </citation>
    <scope>NUCLEOTIDE SEQUENCE [LARGE SCALE GENOMIC DNA]</scope>
    <source>
        <strain evidence="1 2">MAFF212211</strain>
    </source>
</reference>
<dbReference type="AlphaFoldDB" id="A0AAN4QCW5"/>
<dbReference type="GO" id="GO:0004386">
    <property type="term" value="F:helicase activity"/>
    <property type="evidence" value="ECO:0007669"/>
    <property type="project" value="UniProtKB-KW"/>
</dbReference>
<evidence type="ECO:0000313" key="1">
    <source>
        <dbReference type="EMBL" id="GBH21401.1"/>
    </source>
</evidence>
<evidence type="ECO:0000313" key="2">
    <source>
        <dbReference type="Proteomes" id="UP000248291"/>
    </source>
</evidence>
<proteinExistence type="predicted"/>
<dbReference type="EMBL" id="BGKA01000289">
    <property type="protein sequence ID" value="GBH21401.1"/>
    <property type="molecule type" value="Genomic_DNA"/>
</dbReference>
<dbReference type="Proteomes" id="UP000248291">
    <property type="component" value="Unassembled WGS sequence"/>
</dbReference>
<protein>
    <submittedName>
        <fullName evidence="1">Superfamily I DNA and/or RNA helicase</fullName>
    </submittedName>
</protein>
<accession>A0AAN4QCW5</accession>
<name>A0AAN4QCW5_PSESF</name>
<sequence>MPDQLVRQFQGLQKIRVVSTHDERALELSEQLLDCFQGRDVEMVVHFV</sequence>
<keyword evidence="1" id="KW-0067">ATP-binding</keyword>
<gene>
    <name evidence="1" type="ORF">KPSA3_07447</name>
</gene>
<keyword evidence="1" id="KW-0547">Nucleotide-binding</keyword>
<comment type="caution">
    <text evidence="1">The sequence shown here is derived from an EMBL/GenBank/DDBJ whole genome shotgun (WGS) entry which is preliminary data.</text>
</comment>
<keyword evidence="1" id="KW-0378">Hydrolase</keyword>
<organism evidence="1 2">
    <name type="scientific">Pseudomonas syringae pv. actinidiae</name>
    <dbReference type="NCBI Taxonomy" id="103796"/>
    <lineage>
        <taxon>Bacteria</taxon>
        <taxon>Pseudomonadati</taxon>
        <taxon>Pseudomonadota</taxon>
        <taxon>Gammaproteobacteria</taxon>
        <taxon>Pseudomonadales</taxon>
        <taxon>Pseudomonadaceae</taxon>
        <taxon>Pseudomonas</taxon>
        <taxon>Pseudomonas syringae</taxon>
    </lineage>
</organism>